<feature type="region of interest" description="N-terminal hotdog fold" evidence="1">
    <location>
        <begin position="46"/>
        <end position="170"/>
    </location>
</feature>
<dbReference type="GO" id="GO:0004312">
    <property type="term" value="F:fatty acid synthase activity"/>
    <property type="evidence" value="ECO:0007669"/>
    <property type="project" value="TreeGrafter"/>
</dbReference>
<gene>
    <name evidence="3" type="ORF">PVAND_013485</name>
</gene>
<protein>
    <recommendedName>
        <fullName evidence="2">PKS/mFAS DH domain-containing protein</fullName>
    </recommendedName>
</protein>
<feature type="domain" description="PKS/mFAS DH" evidence="2">
    <location>
        <begin position="46"/>
        <end position="310"/>
    </location>
</feature>
<evidence type="ECO:0000256" key="1">
    <source>
        <dbReference type="PROSITE-ProRule" id="PRU01363"/>
    </source>
</evidence>
<dbReference type="InterPro" id="IPR042104">
    <property type="entry name" value="PKS_dehydratase_sf"/>
</dbReference>
<dbReference type="OrthoDB" id="6432380at2759"/>
<proteinExistence type="predicted"/>
<organism evidence="3 4">
    <name type="scientific">Polypedilum vanderplanki</name>
    <name type="common">Sleeping chironomid midge</name>
    <dbReference type="NCBI Taxonomy" id="319348"/>
    <lineage>
        <taxon>Eukaryota</taxon>
        <taxon>Metazoa</taxon>
        <taxon>Ecdysozoa</taxon>
        <taxon>Arthropoda</taxon>
        <taxon>Hexapoda</taxon>
        <taxon>Insecta</taxon>
        <taxon>Pterygota</taxon>
        <taxon>Neoptera</taxon>
        <taxon>Endopterygota</taxon>
        <taxon>Diptera</taxon>
        <taxon>Nematocera</taxon>
        <taxon>Chironomoidea</taxon>
        <taxon>Chironomidae</taxon>
        <taxon>Chironominae</taxon>
        <taxon>Polypedilum</taxon>
        <taxon>Polypedilum</taxon>
    </lineage>
</organism>
<feature type="region of interest" description="C-terminal hotdog fold" evidence="1">
    <location>
        <begin position="180"/>
        <end position="310"/>
    </location>
</feature>
<accession>A0A9J6CQM2</accession>
<dbReference type="PANTHER" id="PTHR43775:SF23">
    <property type="entry name" value="FATTY ACID SYNTHASE 3"/>
    <property type="match status" value="1"/>
</dbReference>
<feature type="active site" description="Proton donor; for dehydratase activity" evidence="1">
    <location>
        <position position="229"/>
    </location>
</feature>
<dbReference type="InterPro" id="IPR050091">
    <property type="entry name" value="PKS_NRPS_Biosynth_Enz"/>
</dbReference>
<name>A0A9J6CQM2_POLVA</name>
<dbReference type="EMBL" id="JADBJN010000001">
    <property type="protein sequence ID" value="KAG5684248.1"/>
    <property type="molecule type" value="Genomic_DNA"/>
</dbReference>
<dbReference type="Gene3D" id="3.30.70.3290">
    <property type="match status" value="1"/>
</dbReference>
<evidence type="ECO:0000259" key="2">
    <source>
        <dbReference type="PROSITE" id="PS52019"/>
    </source>
</evidence>
<sequence>MEFFIESLGKLFQQGVDMDISKLYPPIQFPVSRNTPMISPNIKWNHTENHFVPHFDSYNTFERRNIIINISDRKFEFIQGHLIDGRCLFPATGWIFLIWETFSMMIGMNFEKVKVVFEDIQFLRATALNKNQDVLITISIHRGTGRFEVIEGVSAVVHGYIRQEEEIEMSEITVLSDENTLTLGADDFYKEMRLHGFCHLGEFQGIKEIRHDGLKGKIKWAFNWITFIDSMTHFEELETNARTLALPTNIRKVVIDPILHYQIMERKQKELEGVEDDKKEILYDVKISPYLKIIQAGGVEIHDKINRVVNRRRPKEPTLESQKFIPFFANEKFSLKDAAKIITQTALETIFQPRFCCIEIDSDSEPLSEFLSKAVQAIPMVQSDVTFLTSKENIELENVSISSDSELSSFNGVDLIIKSNCVKDNEFLDSIKSVLNSNGYILSREQSTVSEIDEKLQLVAKVSLENGEVLHMLQLKDNIKPFEPQNIIEITSNLLLNHTINVYKNQSWGGYRFLDFKPDTKPISTNQHCFANCLIKGDLSSLAWMRGPIDVHKNEIIRIHFRH</sequence>
<feature type="active site" description="Proton acceptor; for dehydratase activity" evidence="1">
    <location>
        <position position="81"/>
    </location>
</feature>
<dbReference type="PROSITE" id="PS52019">
    <property type="entry name" value="PKS_MFAS_DH"/>
    <property type="match status" value="1"/>
</dbReference>
<dbReference type="InterPro" id="IPR049900">
    <property type="entry name" value="PKS_mFAS_DH"/>
</dbReference>
<comment type="caution">
    <text evidence="3">The sequence shown here is derived from an EMBL/GenBank/DDBJ whole genome shotgun (WGS) entry which is preliminary data.</text>
</comment>
<dbReference type="Gene3D" id="3.10.129.110">
    <property type="entry name" value="Polyketide synthase dehydratase"/>
    <property type="match status" value="1"/>
</dbReference>
<keyword evidence="4" id="KW-1185">Reference proteome</keyword>
<dbReference type="PANTHER" id="PTHR43775">
    <property type="entry name" value="FATTY ACID SYNTHASE"/>
    <property type="match status" value="1"/>
</dbReference>
<dbReference type="AlphaFoldDB" id="A0A9J6CQM2"/>
<evidence type="ECO:0000313" key="4">
    <source>
        <dbReference type="Proteomes" id="UP001107558"/>
    </source>
</evidence>
<dbReference type="GO" id="GO:0006633">
    <property type="term" value="P:fatty acid biosynthetic process"/>
    <property type="evidence" value="ECO:0007669"/>
    <property type="project" value="TreeGrafter"/>
</dbReference>
<reference evidence="3" key="1">
    <citation type="submission" date="2021-03" db="EMBL/GenBank/DDBJ databases">
        <title>Chromosome level genome of the anhydrobiotic midge Polypedilum vanderplanki.</title>
        <authorList>
            <person name="Yoshida Y."/>
            <person name="Kikawada T."/>
            <person name="Gusev O."/>
        </authorList>
    </citation>
    <scope>NUCLEOTIDE SEQUENCE</scope>
    <source>
        <strain evidence="3">NIAS01</strain>
        <tissue evidence="3">Whole body or cell culture</tissue>
    </source>
</reference>
<dbReference type="Proteomes" id="UP001107558">
    <property type="component" value="Chromosome 1"/>
</dbReference>
<evidence type="ECO:0000313" key="3">
    <source>
        <dbReference type="EMBL" id="KAG5684248.1"/>
    </source>
</evidence>